<dbReference type="KEGG" id="mgj:MGM1_4300"/>
<protein>
    <submittedName>
        <fullName evidence="1">Uncharacterized protein</fullName>
    </submittedName>
</protein>
<dbReference type="AlphaFoldDB" id="A0A097ST74"/>
<accession>A0A097ST74</accession>
<name>A0A097ST74_9BACT</name>
<dbReference type="Proteomes" id="UP000030066">
    <property type="component" value="Chromosome"/>
</dbReference>
<reference evidence="1 2" key="1">
    <citation type="journal article" date="2014" name="PLoS ONE">
        <title>An emerging Mycoplasma associated with trichomoniasis, vaginal infection and disease.</title>
        <authorList>
            <consortium name="Vaginal Microbiome Consortium"/>
            <person name="Fettweis J.M."/>
            <person name="Serrano M.G."/>
            <person name="Huang B."/>
            <person name="Brooks J.P."/>
            <person name="Glascock A.L."/>
            <person name="Sheth N.U."/>
            <person name="Strauss J.F.III."/>
            <person name="Jefferson K.K."/>
            <person name="Buck G.A."/>
        </authorList>
    </citation>
    <scope>NUCLEOTIDE SEQUENCE [LARGE SCALE GENOMIC DNA]</scope>
    <source>
        <strain evidence="1 2">VCU_M1</strain>
    </source>
</reference>
<dbReference type="HOGENOM" id="CLU_1228088_0_0_14"/>
<gene>
    <name evidence="1" type="ORF">MGM1_4300</name>
</gene>
<organism evidence="1 2">
    <name type="scientific">Candidatus Malacoplasma girerdii</name>
    <dbReference type="NCBI Taxonomy" id="1318617"/>
    <lineage>
        <taxon>Bacteria</taxon>
        <taxon>Bacillati</taxon>
        <taxon>Mycoplasmatota</taxon>
        <taxon>Mycoplasmoidales</taxon>
        <taxon>Mycoplasmoidaceae</taxon>
        <taxon>Malacoplasma</taxon>
    </lineage>
</organism>
<proteinExistence type="predicted"/>
<evidence type="ECO:0000313" key="1">
    <source>
        <dbReference type="EMBL" id="AIV03796.1"/>
    </source>
</evidence>
<keyword evidence="2" id="KW-1185">Reference proteome</keyword>
<dbReference type="EMBL" id="CP007711">
    <property type="protein sequence ID" value="AIV03796.1"/>
    <property type="molecule type" value="Genomic_DNA"/>
</dbReference>
<evidence type="ECO:0000313" key="2">
    <source>
        <dbReference type="Proteomes" id="UP000030066"/>
    </source>
</evidence>
<sequence length="225" mass="26618">MARFVLTRSLDENNYYNHAIFGLNLAKSLELQNKKVLYINTNLSHDFLNHLKLNNLQLNTKLKTITPFVIFSIKNNLDYLNLLNKNNKKLTSYNLNELTFVLKKQIDLIIKNYDFVIVNLMGVWNELDEFFLNYFNDHSVLYIDVNNVDIGQIIKTNLKQYDYLVIDHYLSLNKNHINCFKSIKTIVKDFKTFVINENENALSDPLNHYNRQIGFTNLLKYLLIK</sequence>
<dbReference type="STRING" id="1318617.MGM1_4300"/>